<evidence type="ECO:0000313" key="6">
    <source>
        <dbReference type="Proteomes" id="UP001575181"/>
    </source>
</evidence>
<feature type="transmembrane region" description="Helical" evidence="3">
    <location>
        <begin position="20"/>
        <end position="40"/>
    </location>
</feature>
<evidence type="ECO:0000256" key="3">
    <source>
        <dbReference type="SAM" id="Phobius"/>
    </source>
</evidence>
<comment type="caution">
    <text evidence="5">The sequence shown here is derived from an EMBL/GenBank/DDBJ whole genome shotgun (WGS) entry which is preliminary data.</text>
</comment>
<proteinExistence type="predicted"/>
<keyword evidence="3" id="KW-1133">Transmembrane helix</keyword>
<sequence>MHEAISQLLSYLRGVWRFRWTALLMAWFVALGAWSLVYYIPDQYEANARVHVDTHSILKPLLEGMVVETNTQQRLRLMSKTLLSRPNLEKVARMTDMDLAVDNRVEMEALIDKLRERIRLEATGKLNLYEISYQDTDPKQAKQVVQSLLTLFVEKSLGESREDNAAAQDFLKSKLKEYEQRLEKAEQRLMEFKRKHTGEMPNEQGDYYQRLQSKMAKLERTRMKLESAQQRRDALQKQLAGEKPTYGVMERTVQPAAGSSGPSQLDQRISKLQQELDQLRLQYTNKHPDVQNLVATIENLKQQRQSQQPQQAPASSRTASRGSTGSNLATNDYYQSLRTSLAEAKAEVAELKSQASQYEKQVETLKQKVDTIPQVEAKLAQLNRSYRVNKKNYEKLLARLQSARISEEVGRSTDDVKFQVVDPPQVPVEPVAPNRPLLVSGGLFGSVGAGLVLGVLMAQIRPVFDSRRSLFEATGLPVVGTVSQVNNRATSARKRTEALLYLVGMVLLLLAYGVAMAIAFWGTGPIETWLSAWGISL</sequence>
<feature type="coiled-coil region" evidence="1">
    <location>
        <begin position="334"/>
        <end position="403"/>
    </location>
</feature>
<dbReference type="Proteomes" id="UP001575181">
    <property type="component" value="Unassembled WGS sequence"/>
</dbReference>
<organism evidence="5 6">
    <name type="scientific">Thiohalorhabdus methylotrophus</name>
    <dbReference type="NCBI Taxonomy" id="3242694"/>
    <lineage>
        <taxon>Bacteria</taxon>
        <taxon>Pseudomonadati</taxon>
        <taxon>Pseudomonadota</taxon>
        <taxon>Gammaproteobacteria</taxon>
        <taxon>Thiohalorhabdales</taxon>
        <taxon>Thiohalorhabdaceae</taxon>
        <taxon>Thiohalorhabdus</taxon>
    </lineage>
</organism>
<evidence type="ECO:0000313" key="5">
    <source>
        <dbReference type="EMBL" id="MFA9460950.1"/>
    </source>
</evidence>
<feature type="coiled-coil region" evidence="1">
    <location>
        <begin position="168"/>
        <end position="238"/>
    </location>
</feature>
<feature type="transmembrane region" description="Helical" evidence="3">
    <location>
        <begin position="437"/>
        <end position="458"/>
    </location>
</feature>
<dbReference type="Pfam" id="PF13807">
    <property type="entry name" value="GNVR"/>
    <property type="match status" value="1"/>
</dbReference>
<accession>A0ABV4TWM8</accession>
<dbReference type="InterPro" id="IPR050445">
    <property type="entry name" value="Bact_polysacc_biosynth/exp"/>
</dbReference>
<dbReference type="InterPro" id="IPR032807">
    <property type="entry name" value="GNVR"/>
</dbReference>
<keyword evidence="3" id="KW-0472">Membrane</keyword>
<evidence type="ECO:0000256" key="1">
    <source>
        <dbReference type="SAM" id="Coils"/>
    </source>
</evidence>
<gene>
    <name evidence="5" type="ORF">ACERLL_08945</name>
</gene>
<dbReference type="InterPro" id="IPR014345">
    <property type="entry name" value="XrtA_polysacc_chain"/>
</dbReference>
<protein>
    <submittedName>
        <fullName evidence="5">XrtA system polysaccharide chain length determinant</fullName>
    </submittedName>
</protein>
<feature type="domain" description="Tyrosine-protein kinase G-rich" evidence="4">
    <location>
        <begin position="378"/>
        <end position="461"/>
    </location>
</feature>
<dbReference type="Gene3D" id="1.10.287.1490">
    <property type="match status" value="1"/>
</dbReference>
<feature type="compositionally biased region" description="Low complexity" evidence="2">
    <location>
        <begin position="302"/>
        <end position="326"/>
    </location>
</feature>
<evidence type="ECO:0000259" key="4">
    <source>
        <dbReference type="Pfam" id="PF13807"/>
    </source>
</evidence>
<keyword evidence="3" id="KW-0812">Transmembrane</keyword>
<feature type="transmembrane region" description="Helical" evidence="3">
    <location>
        <begin position="498"/>
        <end position="521"/>
    </location>
</feature>
<dbReference type="PANTHER" id="PTHR32309">
    <property type="entry name" value="TYROSINE-PROTEIN KINASE"/>
    <property type="match status" value="1"/>
</dbReference>
<keyword evidence="1" id="KW-0175">Coiled coil</keyword>
<keyword evidence="6" id="KW-1185">Reference proteome</keyword>
<name>A0ABV4TWM8_9GAMM</name>
<dbReference type="EMBL" id="JBGUAW010000005">
    <property type="protein sequence ID" value="MFA9460950.1"/>
    <property type="molecule type" value="Genomic_DNA"/>
</dbReference>
<feature type="region of interest" description="Disordered" evidence="2">
    <location>
        <begin position="301"/>
        <end position="330"/>
    </location>
</feature>
<evidence type="ECO:0000256" key="2">
    <source>
        <dbReference type="SAM" id="MobiDB-lite"/>
    </source>
</evidence>
<dbReference type="PANTHER" id="PTHR32309:SF13">
    <property type="entry name" value="FERRIC ENTEROBACTIN TRANSPORT PROTEIN FEPE"/>
    <property type="match status" value="1"/>
</dbReference>
<dbReference type="RefSeq" id="WP_373655732.1">
    <property type="nucleotide sequence ID" value="NZ_JBGUAW010000005.1"/>
</dbReference>
<reference evidence="5 6" key="1">
    <citation type="submission" date="2024-08" db="EMBL/GenBank/DDBJ databases">
        <title>Whole-genome sequencing of halo(alkali)philic microorganisms from hypersaline lakes.</title>
        <authorList>
            <person name="Sorokin D.Y."/>
            <person name="Merkel A.Y."/>
            <person name="Messina E."/>
            <person name="Yakimov M."/>
        </authorList>
    </citation>
    <scope>NUCLEOTIDE SEQUENCE [LARGE SCALE GENOMIC DNA]</scope>
    <source>
        <strain evidence="5 6">Cl-TMA</strain>
    </source>
</reference>
<dbReference type="NCBIfam" id="TIGR03007">
    <property type="entry name" value="pepcterm_ChnLen"/>
    <property type="match status" value="1"/>
</dbReference>